<feature type="compositionally biased region" description="Polar residues" evidence="2">
    <location>
        <begin position="73"/>
        <end position="91"/>
    </location>
</feature>
<dbReference type="SUPFAM" id="SSF50685">
    <property type="entry name" value="Barwin-like endoglucanases"/>
    <property type="match status" value="1"/>
</dbReference>
<dbReference type="PANTHER" id="PTHR39160">
    <property type="entry name" value="CELL WALL-BINDING PROTEIN YOCH"/>
    <property type="match status" value="1"/>
</dbReference>
<comment type="caution">
    <text evidence="5">The sequence shown here is derived from an EMBL/GenBank/DDBJ whole genome shotgun (WGS) entry which is preliminary data.</text>
</comment>
<organism evidence="5 6">
    <name type="scientific">Pontibacillus yanchengensis Y32</name>
    <dbReference type="NCBI Taxonomy" id="1385514"/>
    <lineage>
        <taxon>Bacteria</taxon>
        <taxon>Bacillati</taxon>
        <taxon>Bacillota</taxon>
        <taxon>Bacilli</taxon>
        <taxon>Bacillales</taxon>
        <taxon>Bacillaceae</taxon>
        <taxon>Pontibacillus</taxon>
    </lineage>
</organism>
<dbReference type="GO" id="GO:0009254">
    <property type="term" value="P:peptidoglycan turnover"/>
    <property type="evidence" value="ECO:0007669"/>
    <property type="project" value="InterPro"/>
</dbReference>
<feature type="domain" description="3D" evidence="4">
    <location>
        <begin position="125"/>
        <end position="185"/>
    </location>
</feature>
<name>A0A0A2TE66_9BACI</name>
<keyword evidence="6" id="KW-1185">Reference proteome</keyword>
<evidence type="ECO:0000259" key="4">
    <source>
        <dbReference type="Pfam" id="PF06725"/>
    </source>
</evidence>
<feature type="region of interest" description="Disordered" evidence="2">
    <location>
        <begin position="70"/>
        <end position="91"/>
    </location>
</feature>
<protein>
    <recommendedName>
        <fullName evidence="4">3D domain-containing protein</fullName>
    </recommendedName>
</protein>
<dbReference type="EMBL" id="AVBF01000024">
    <property type="protein sequence ID" value="KGP72723.1"/>
    <property type="molecule type" value="Genomic_DNA"/>
</dbReference>
<dbReference type="eggNOG" id="COG3584">
    <property type="taxonomic scope" value="Bacteria"/>
</dbReference>
<dbReference type="Pfam" id="PF06725">
    <property type="entry name" value="3D"/>
    <property type="match status" value="1"/>
</dbReference>
<reference evidence="5 6" key="1">
    <citation type="journal article" date="2015" name="Stand. Genomic Sci.">
        <title>High quality draft genome sequence of the moderately halophilic bacterium Pontibacillus yanchengensis Y32(T) and comparison among Pontibacillus genomes.</title>
        <authorList>
            <person name="Huang J."/>
            <person name="Qiao Z.X."/>
            <person name="Tang J.W."/>
            <person name="Wang G."/>
        </authorList>
    </citation>
    <scope>NUCLEOTIDE SEQUENCE [LARGE SCALE GENOMIC DNA]</scope>
    <source>
        <strain evidence="5 6">Y32</strain>
    </source>
</reference>
<gene>
    <name evidence="5" type="ORF">N782_10765</name>
</gene>
<keyword evidence="1 3" id="KW-0732">Signal</keyword>
<dbReference type="InterPro" id="IPR051933">
    <property type="entry name" value="Resuscitation_pf_RpfB"/>
</dbReference>
<evidence type="ECO:0000313" key="5">
    <source>
        <dbReference type="EMBL" id="KGP72723.1"/>
    </source>
</evidence>
<dbReference type="OrthoDB" id="2691087at2"/>
<dbReference type="PANTHER" id="PTHR39160:SF4">
    <property type="entry name" value="RESUSCITATION-PROMOTING FACTOR RPFB"/>
    <property type="match status" value="1"/>
</dbReference>
<dbReference type="STRING" id="1385514.N782_10765"/>
<evidence type="ECO:0000256" key="3">
    <source>
        <dbReference type="SAM" id="SignalP"/>
    </source>
</evidence>
<feature type="signal peptide" evidence="3">
    <location>
        <begin position="1"/>
        <end position="19"/>
    </location>
</feature>
<dbReference type="GO" id="GO:0004553">
    <property type="term" value="F:hydrolase activity, hydrolyzing O-glycosyl compounds"/>
    <property type="evidence" value="ECO:0007669"/>
    <property type="project" value="InterPro"/>
</dbReference>
<dbReference type="AlphaFoldDB" id="A0A0A2TE66"/>
<evidence type="ECO:0000256" key="2">
    <source>
        <dbReference type="SAM" id="MobiDB-lite"/>
    </source>
</evidence>
<dbReference type="CDD" id="cd22786">
    <property type="entry name" value="DPBB_YuiC-like"/>
    <property type="match status" value="1"/>
</dbReference>
<sequence>MKKLIMTSIATILIGLGFAGTTLSENKEVHAQTLKNTTENTDAANVSENKTSLDKKTSTVAYINEQEKKAVQHASSQKGQESQAKQKTQENKTITMEATAYTANCAGCSGVTRTGINLKANPNQKVIAVDPNVIPLGTKVHVEGYGTAVAGDIGSDIQGNRIDVFIPSRQNALDFGRKQVKVTILS</sequence>
<dbReference type="InterPro" id="IPR010611">
    <property type="entry name" value="3D_dom"/>
</dbReference>
<evidence type="ECO:0000256" key="1">
    <source>
        <dbReference type="ARBA" id="ARBA00022729"/>
    </source>
</evidence>
<dbReference type="Gene3D" id="2.40.40.10">
    <property type="entry name" value="RlpA-like domain"/>
    <property type="match status" value="1"/>
</dbReference>
<feature type="chain" id="PRO_5038332974" description="3D domain-containing protein" evidence="3">
    <location>
        <begin position="20"/>
        <end position="186"/>
    </location>
</feature>
<evidence type="ECO:0000313" key="6">
    <source>
        <dbReference type="Proteomes" id="UP000030147"/>
    </source>
</evidence>
<dbReference type="RefSeq" id="WP_084103050.1">
    <property type="nucleotide sequence ID" value="NZ_AVBF01000024.1"/>
</dbReference>
<dbReference type="Proteomes" id="UP000030147">
    <property type="component" value="Unassembled WGS sequence"/>
</dbReference>
<dbReference type="InterPro" id="IPR036908">
    <property type="entry name" value="RlpA-like_sf"/>
</dbReference>
<accession>A0A0A2TE66</accession>
<proteinExistence type="predicted"/>
<dbReference type="GO" id="GO:0019867">
    <property type="term" value="C:outer membrane"/>
    <property type="evidence" value="ECO:0007669"/>
    <property type="project" value="InterPro"/>
</dbReference>